<protein>
    <submittedName>
        <fullName evidence="1">Uncharacterized protein</fullName>
    </submittedName>
</protein>
<keyword evidence="2" id="KW-1185">Reference proteome</keyword>
<reference evidence="1 2" key="1">
    <citation type="submission" date="2019-05" db="EMBL/GenBank/DDBJ databases">
        <title>Mikania micrantha, genome provides insights into the molecular mechanism of rapid growth.</title>
        <authorList>
            <person name="Liu B."/>
        </authorList>
    </citation>
    <scope>NUCLEOTIDE SEQUENCE [LARGE SCALE GENOMIC DNA]</scope>
    <source>
        <strain evidence="1">NLD-2019</strain>
        <tissue evidence="1">Leaf</tissue>
    </source>
</reference>
<dbReference type="Proteomes" id="UP000326396">
    <property type="component" value="Linkage Group LG15"/>
</dbReference>
<dbReference type="EMBL" id="SZYD01000007">
    <property type="protein sequence ID" value="KAD5802372.1"/>
    <property type="molecule type" value="Genomic_DNA"/>
</dbReference>
<gene>
    <name evidence="1" type="ORF">E3N88_13732</name>
</gene>
<comment type="caution">
    <text evidence="1">The sequence shown here is derived from an EMBL/GenBank/DDBJ whole genome shotgun (WGS) entry which is preliminary data.</text>
</comment>
<evidence type="ECO:0000313" key="1">
    <source>
        <dbReference type="EMBL" id="KAD5802372.1"/>
    </source>
</evidence>
<evidence type="ECO:0000313" key="2">
    <source>
        <dbReference type="Proteomes" id="UP000326396"/>
    </source>
</evidence>
<organism evidence="1 2">
    <name type="scientific">Mikania micrantha</name>
    <name type="common">bitter vine</name>
    <dbReference type="NCBI Taxonomy" id="192012"/>
    <lineage>
        <taxon>Eukaryota</taxon>
        <taxon>Viridiplantae</taxon>
        <taxon>Streptophyta</taxon>
        <taxon>Embryophyta</taxon>
        <taxon>Tracheophyta</taxon>
        <taxon>Spermatophyta</taxon>
        <taxon>Magnoliopsida</taxon>
        <taxon>eudicotyledons</taxon>
        <taxon>Gunneridae</taxon>
        <taxon>Pentapetalae</taxon>
        <taxon>asterids</taxon>
        <taxon>campanulids</taxon>
        <taxon>Asterales</taxon>
        <taxon>Asteraceae</taxon>
        <taxon>Asteroideae</taxon>
        <taxon>Heliantheae alliance</taxon>
        <taxon>Eupatorieae</taxon>
        <taxon>Mikania</taxon>
    </lineage>
</organism>
<proteinExistence type="predicted"/>
<name>A0A5N6NZS7_9ASTR</name>
<sequence length="125" mass="13740">MWVLPIVCVCRGKKRVCKLVETTSQAPRLSRKCWSSSGKSWTAAPLTNKNMVMVVEVSWPSFNGFKLPRASKMASMASKRSNQVFQLFGKKSGREAYRLTMVNEAPSLRAGAPDEAPSSSSARIA</sequence>
<dbReference type="AlphaFoldDB" id="A0A5N6NZS7"/>
<accession>A0A5N6NZS7</accession>